<dbReference type="InterPro" id="IPR011011">
    <property type="entry name" value="Znf_FYVE_PHD"/>
</dbReference>
<evidence type="ECO:0000256" key="3">
    <source>
        <dbReference type="ARBA" id="ARBA00022737"/>
    </source>
</evidence>
<evidence type="ECO:0000256" key="1">
    <source>
        <dbReference type="ARBA" id="ARBA00004123"/>
    </source>
</evidence>
<dbReference type="Proteomes" id="UP000694580">
    <property type="component" value="Chromosome 12"/>
</dbReference>
<dbReference type="CDD" id="cd20104">
    <property type="entry name" value="MBT_PHF20L1-like"/>
    <property type="match status" value="1"/>
</dbReference>
<dbReference type="InterPro" id="IPR002999">
    <property type="entry name" value="Tudor"/>
</dbReference>
<evidence type="ECO:0000256" key="2">
    <source>
        <dbReference type="ARBA" id="ARBA00022723"/>
    </source>
</evidence>
<feature type="compositionally biased region" description="Basic and acidic residues" evidence="8">
    <location>
        <begin position="178"/>
        <end position="188"/>
    </location>
</feature>
<feature type="compositionally biased region" description="Basic and acidic residues" evidence="8">
    <location>
        <begin position="143"/>
        <end position="155"/>
    </location>
</feature>
<keyword evidence="4 7" id="KW-0863">Zinc-finger</keyword>
<feature type="domain" description="C2H2-type" evidence="9">
    <location>
        <begin position="433"/>
        <end position="463"/>
    </location>
</feature>
<dbReference type="SUPFAM" id="SSF57667">
    <property type="entry name" value="beta-beta-alpha zinc fingers"/>
    <property type="match status" value="1"/>
</dbReference>
<evidence type="ECO:0000259" key="9">
    <source>
        <dbReference type="PROSITE" id="PS50157"/>
    </source>
</evidence>
<dbReference type="FunFam" id="2.30.30.140:FF:000049">
    <property type="entry name" value="PHD finger protein 20 (Predicted)"/>
    <property type="match status" value="1"/>
</dbReference>
<dbReference type="SUPFAM" id="SSF57903">
    <property type="entry name" value="FYVE/PHD zinc finger"/>
    <property type="match status" value="1"/>
</dbReference>
<dbReference type="Pfam" id="PF02820">
    <property type="entry name" value="MBT"/>
    <property type="match status" value="1"/>
</dbReference>
<organism evidence="10 11">
    <name type="scientific">Denticeps clupeoides</name>
    <name type="common">denticle herring</name>
    <dbReference type="NCBI Taxonomy" id="299321"/>
    <lineage>
        <taxon>Eukaryota</taxon>
        <taxon>Metazoa</taxon>
        <taxon>Chordata</taxon>
        <taxon>Craniata</taxon>
        <taxon>Vertebrata</taxon>
        <taxon>Euteleostomi</taxon>
        <taxon>Actinopterygii</taxon>
        <taxon>Neopterygii</taxon>
        <taxon>Teleostei</taxon>
        <taxon>Clupei</taxon>
        <taxon>Clupeiformes</taxon>
        <taxon>Denticipitoidei</taxon>
        <taxon>Denticipitidae</taxon>
        <taxon>Denticeps</taxon>
    </lineage>
</organism>
<dbReference type="InterPro" id="IPR004092">
    <property type="entry name" value="Mbt"/>
</dbReference>
<keyword evidence="11" id="KW-1185">Reference proteome</keyword>
<feature type="compositionally biased region" description="Basic and acidic residues" evidence="8">
    <location>
        <begin position="351"/>
        <end position="370"/>
    </location>
</feature>
<feature type="compositionally biased region" description="Basic and acidic residues" evidence="8">
    <location>
        <begin position="536"/>
        <end position="553"/>
    </location>
</feature>
<accession>A0AAY4D0X1</accession>
<keyword evidence="2" id="KW-0479">Metal-binding</keyword>
<feature type="region of interest" description="Disordered" evidence="8">
    <location>
        <begin position="849"/>
        <end position="873"/>
    </location>
</feature>
<feature type="region of interest" description="Disordered" evidence="8">
    <location>
        <begin position="624"/>
        <end position="649"/>
    </location>
</feature>
<dbReference type="Pfam" id="PF20826">
    <property type="entry name" value="PHD_5"/>
    <property type="match status" value="1"/>
</dbReference>
<dbReference type="PROSITE" id="PS01359">
    <property type="entry name" value="ZF_PHD_1"/>
    <property type="match status" value="1"/>
</dbReference>
<feature type="compositionally biased region" description="Basic and acidic residues" evidence="8">
    <location>
        <begin position="289"/>
        <end position="301"/>
    </location>
</feature>
<dbReference type="PANTHER" id="PTHR15856">
    <property type="entry name" value="PHD FINGER PROTEIN 20-RELATED"/>
    <property type="match status" value="1"/>
</dbReference>
<feature type="region of interest" description="Disordered" evidence="8">
    <location>
        <begin position="278"/>
        <end position="411"/>
    </location>
</feature>
<dbReference type="SUPFAM" id="SSF63748">
    <property type="entry name" value="Tudor/PWWP/MBT"/>
    <property type="match status" value="2"/>
</dbReference>
<comment type="subcellular location">
    <subcellularLocation>
        <location evidence="1">Nucleus</location>
    </subcellularLocation>
</comment>
<dbReference type="InterPro" id="IPR043449">
    <property type="entry name" value="PHF20-like"/>
</dbReference>
<dbReference type="Gene3D" id="3.30.40.10">
    <property type="entry name" value="Zinc/RING finger domain, C3HC4 (zinc finger)"/>
    <property type="match status" value="1"/>
</dbReference>
<dbReference type="Ensembl" id="ENSDCDT00010048750.1">
    <property type="protein sequence ID" value="ENSDCDP00010039033.1"/>
    <property type="gene ID" value="ENSDCDG00010025178.1"/>
</dbReference>
<proteinExistence type="predicted"/>
<dbReference type="FunFam" id="3.30.40.10:FF:000196">
    <property type="entry name" value="PHD finger protein 20 (Predicted)"/>
    <property type="match status" value="1"/>
</dbReference>
<evidence type="ECO:0000256" key="6">
    <source>
        <dbReference type="ARBA" id="ARBA00023242"/>
    </source>
</evidence>
<evidence type="ECO:0000256" key="8">
    <source>
        <dbReference type="SAM" id="MobiDB-lite"/>
    </source>
</evidence>
<evidence type="ECO:0000313" key="11">
    <source>
        <dbReference type="Proteomes" id="UP000694580"/>
    </source>
</evidence>
<reference evidence="10" key="2">
    <citation type="submission" date="2025-08" db="UniProtKB">
        <authorList>
            <consortium name="Ensembl"/>
        </authorList>
    </citation>
    <scope>IDENTIFICATION</scope>
</reference>
<dbReference type="Gene3D" id="2.30.30.140">
    <property type="match status" value="2"/>
</dbReference>
<dbReference type="GO" id="GO:0071339">
    <property type="term" value="C:MLL1 complex"/>
    <property type="evidence" value="ECO:0007669"/>
    <property type="project" value="TreeGrafter"/>
</dbReference>
<evidence type="ECO:0000256" key="4">
    <source>
        <dbReference type="ARBA" id="ARBA00022771"/>
    </source>
</evidence>
<protein>
    <recommendedName>
        <fullName evidence="9">C2H2-type domain-containing protein</fullName>
    </recommendedName>
</protein>
<keyword evidence="3" id="KW-0677">Repeat</keyword>
<dbReference type="InterPro" id="IPR013083">
    <property type="entry name" value="Znf_RING/FYVE/PHD"/>
</dbReference>
<feature type="region of interest" description="Disordered" evidence="8">
    <location>
        <begin position="136"/>
        <end position="244"/>
    </location>
</feature>
<evidence type="ECO:0000313" key="10">
    <source>
        <dbReference type="Ensembl" id="ENSDCDP00010039033.1"/>
    </source>
</evidence>
<reference evidence="10 11" key="1">
    <citation type="submission" date="2020-06" db="EMBL/GenBank/DDBJ databases">
        <authorList>
            <consortium name="Wellcome Sanger Institute Data Sharing"/>
        </authorList>
    </citation>
    <scope>NUCLEOTIDE SEQUENCE [LARGE SCALE GENOMIC DNA]</scope>
</reference>
<dbReference type="InterPro" id="IPR041297">
    <property type="entry name" value="Crb2_Tudor"/>
</dbReference>
<evidence type="ECO:0000256" key="5">
    <source>
        <dbReference type="ARBA" id="ARBA00022833"/>
    </source>
</evidence>
<dbReference type="InterPro" id="IPR036236">
    <property type="entry name" value="Znf_C2H2_sf"/>
</dbReference>
<sequence length="1046" mass="118650">MSKTPPNRRGITFEVGAQLEARDSLKNWYIASIEKIDYDHEKVLIHYRQWSHRYDEWFDWTSPYLRPVERIQLRREGLQDDCCGPVFHVNDKVLASWSDCRFYPAKVLAVNKDASYMVKFFDGVIRTVKGSHVKPFVRKRGARTRDRNGESHLEGKPLNGKDGTPRDHGGPKGNKTHNTSDQDSKSSSENEEDEDHEEWHQDDMEEEADPSCGSLRTAEDQNKNVSETQKDGVQFSVQREEFSPEVRKHLRLENMSENPAGQHSEKCNGLKGEIVKIERDPDGGAATRNMEELKAEEDLNPKAEVCSGPAPLLAKRTRGRGTAGPCAGKEGGSESRKRRSTVERAPPSKKSKGDACSEKAPSEPASHKLPETGTECVSAQSPSGAEAESVPPAKPVRKQGFHNPNRFSREPLYRVIKNQPPPVLSIDLDHNPFKCSAPGCTKSFRKAKLLHYHMKYYHGEEKALELDLGPTAGELSRAADPMVQERKRRRTMSASLHPSLHNPKNAARPDNRTSSQSTANTTSRHPHLQQQQSSLLREKSKENQAEKIRRQMERAQSPGGLASVKEQDKVKEKKFNFLRIKFKKKKKKKVNSERTGSEENIAISLCQLQSKLCLPIKLPTSHKHKPEAYGSRPGHCHSPQIHVDDEDSSSDWSTDSCGWSEDDAECDVKEPSLCRDSITMATGSSEIVRCVCEVEEEDDFMIQCEECLCWQHGTCMGLLEEHVPERYTCYICRDPPGQRRSLRYWYDREWLSTGHMYGLSFLEENYSYQNARKITATHQLLGDVQQVLEVLRSLQMRISVLQNPAHPDLKLWCQPWRPRKKGLDSGAAHSPASWEECLEMDHSKVKGGTLNVQKLSRTSSSTSSSPLSSSSSTPFQDAYLSYISSEHCYQKPCVYYPVLEQKLVVETRGGSDADDVLNGYDRHAARFRSANGWPSDRVKESAIPRLGRVERVSEVKVEDEEHPISRAQQQQWQMNLLDHIESVQEDVCHRMDFIEKELDVLESWLDYTGELEPPEPLARLPQLKRRIKQLLSELSKVQQIAISCSS</sequence>
<dbReference type="PROSITE" id="PS00028">
    <property type="entry name" value="ZINC_FINGER_C2H2_1"/>
    <property type="match status" value="1"/>
</dbReference>
<keyword evidence="6" id="KW-0539">Nucleus</keyword>
<dbReference type="GeneTree" id="ENSGT00940000156477"/>
<dbReference type="GO" id="GO:0006357">
    <property type="term" value="P:regulation of transcription by RNA polymerase II"/>
    <property type="evidence" value="ECO:0007669"/>
    <property type="project" value="TreeGrafter"/>
</dbReference>
<name>A0AAY4D0X1_9TELE</name>
<dbReference type="SMART" id="SM00333">
    <property type="entry name" value="TUDOR"/>
    <property type="match status" value="2"/>
</dbReference>
<gene>
    <name evidence="10" type="primary">LOC114800696</name>
</gene>
<dbReference type="CDD" id="cd20453">
    <property type="entry name" value="Tudor_PHF20"/>
    <property type="match status" value="1"/>
</dbReference>
<dbReference type="GO" id="GO:0008270">
    <property type="term" value="F:zinc ion binding"/>
    <property type="evidence" value="ECO:0007669"/>
    <property type="project" value="UniProtKB-KW"/>
</dbReference>
<dbReference type="PANTHER" id="PTHR15856:SF27">
    <property type="entry name" value="PHD FINGER PROTEIN 20"/>
    <property type="match status" value="1"/>
</dbReference>
<dbReference type="Gene3D" id="3.30.160.60">
    <property type="entry name" value="Classic Zinc Finger"/>
    <property type="match status" value="1"/>
</dbReference>
<feature type="compositionally biased region" description="Polar residues" evidence="8">
    <location>
        <begin position="512"/>
        <end position="523"/>
    </location>
</feature>
<dbReference type="PROSITE" id="PS50157">
    <property type="entry name" value="ZINC_FINGER_C2H2_2"/>
    <property type="match status" value="1"/>
</dbReference>
<dbReference type="InterPro" id="IPR013087">
    <property type="entry name" value="Znf_C2H2_type"/>
</dbReference>
<dbReference type="Pfam" id="PF18115">
    <property type="entry name" value="Tudor_3"/>
    <property type="match status" value="1"/>
</dbReference>
<feature type="region of interest" description="Disordered" evidence="8">
    <location>
        <begin position="475"/>
        <end position="567"/>
    </location>
</feature>
<evidence type="ECO:0000256" key="7">
    <source>
        <dbReference type="PROSITE-ProRule" id="PRU00042"/>
    </source>
</evidence>
<reference evidence="10" key="3">
    <citation type="submission" date="2025-09" db="UniProtKB">
        <authorList>
            <consortium name="Ensembl"/>
        </authorList>
    </citation>
    <scope>IDENTIFICATION</scope>
</reference>
<feature type="compositionally biased region" description="Low complexity" evidence="8">
    <location>
        <begin position="855"/>
        <end position="873"/>
    </location>
</feature>
<dbReference type="GO" id="GO:0044545">
    <property type="term" value="C:NSL complex"/>
    <property type="evidence" value="ECO:0007669"/>
    <property type="project" value="TreeGrafter"/>
</dbReference>
<keyword evidence="5" id="KW-0862">Zinc</keyword>
<dbReference type="InterPro" id="IPR019786">
    <property type="entry name" value="Zinc_finger_PHD-type_CS"/>
</dbReference>
<dbReference type="AlphaFoldDB" id="A0AAY4D0X1"/>